<name>A0A816I951_BRANA</name>
<gene>
    <name evidence="10" type="ORF">DARMORV10_C03P48960.1</name>
</gene>
<dbReference type="SMR" id="A0A816I951"/>
<accession>A0A816I951</accession>
<dbReference type="Proteomes" id="UP001295469">
    <property type="component" value="Chromosome C03"/>
</dbReference>
<evidence type="ECO:0000256" key="4">
    <source>
        <dbReference type="ARBA" id="ARBA00023015"/>
    </source>
</evidence>
<dbReference type="Gene3D" id="3.10.20.90">
    <property type="entry name" value="Phosphatidylinositol 3-kinase Catalytic Subunit, Chain A, domain 1"/>
    <property type="match status" value="1"/>
</dbReference>
<evidence type="ECO:0000256" key="1">
    <source>
        <dbReference type="ARBA" id="ARBA00004123"/>
    </source>
</evidence>
<reference evidence="10" key="1">
    <citation type="submission" date="2021-01" db="EMBL/GenBank/DDBJ databases">
        <authorList>
            <consortium name="Genoscope - CEA"/>
            <person name="William W."/>
        </authorList>
    </citation>
    <scope>NUCLEOTIDE SEQUENCE</scope>
</reference>
<dbReference type="EMBL" id="HG994367">
    <property type="protein sequence ID" value="CAF1704873.1"/>
    <property type="molecule type" value="Genomic_DNA"/>
</dbReference>
<dbReference type="SUPFAM" id="SSF54277">
    <property type="entry name" value="CAD &amp; PB1 domains"/>
    <property type="match status" value="1"/>
</dbReference>
<dbReference type="GO" id="GO:0006355">
    <property type="term" value="P:regulation of DNA-templated transcription"/>
    <property type="evidence" value="ECO:0007669"/>
    <property type="project" value="InterPro"/>
</dbReference>
<dbReference type="PROSITE" id="PS51745">
    <property type="entry name" value="PB1"/>
    <property type="match status" value="1"/>
</dbReference>
<comment type="subunit">
    <text evidence="8">Homodimers and heterodimers.</text>
</comment>
<dbReference type="AlphaFoldDB" id="A0A816I951"/>
<keyword evidence="5 8" id="KW-0804">Transcription</keyword>
<dbReference type="InterPro" id="IPR053793">
    <property type="entry name" value="PB1-like"/>
</dbReference>
<evidence type="ECO:0000256" key="7">
    <source>
        <dbReference type="ARBA" id="ARBA00023294"/>
    </source>
</evidence>
<dbReference type="PANTHER" id="PTHR31734:SF216">
    <property type="entry name" value="AUXIN-RESPONSIVE PROTEIN IAA31"/>
    <property type="match status" value="1"/>
</dbReference>
<feature type="domain" description="PB1" evidence="9">
    <location>
        <begin position="98"/>
        <end position="184"/>
    </location>
</feature>
<keyword evidence="6 8" id="KW-0539">Nucleus</keyword>
<evidence type="ECO:0000256" key="2">
    <source>
        <dbReference type="ARBA" id="ARBA00006728"/>
    </source>
</evidence>
<keyword evidence="4 8" id="KW-0805">Transcription regulation</keyword>
<evidence type="ECO:0000256" key="5">
    <source>
        <dbReference type="ARBA" id="ARBA00023163"/>
    </source>
</evidence>
<keyword evidence="7 8" id="KW-0927">Auxin signaling pathway</keyword>
<evidence type="ECO:0000256" key="3">
    <source>
        <dbReference type="ARBA" id="ARBA00022491"/>
    </source>
</evidence>
<dbReference type="Pfam" id="PF02309">
    <property type="entry name" value="AUX_IAA"/>
    <property type="match status" value="1"/>
</dbReference>
<evidence type="ECO:0000313" key="10">
    <source>
        <dbReference type="EMBL" id="CAF1704873.1"/>
    </source>
</evidence>
<dbReference type="GO" id="GO:0005634">
    <property type="term" value="C:nucleus"/>
    <property type="evidence" value="ECO:0007669"/>
    <property type="project" value="UniProtKB-SubCell"/>
</dbReference>
<proteinExistence type="inferred from homology"/>
<dbReference type="InterPro" id="IPR033389">
    <property type="entry name" value="AUX/IAA_dom"/>
</dbReference>
<comment type="subcellular location">
    <subcellularLocation>
        <location evidence="1 8">Nucleus</location>
    </subcellularLocation>
</comment>
<comment type="function">
    <text evidence="8">Aux/IAA proteins are short-lived transcriptional factors that function as repressors of early auxin response genes at low auxin concentrations.</text>
</comment>
<evidence type="ECO:0000256" key="8">
    <source>
        <dbReference type="RuleBase" id="RU004549"/>
    </source>
</evidence>
<comment type="similarity">
    <text evidence="2 8">Belongs to the Aux/IAA family.</text>
</comment>
<keyword evidence="3 8" id="KW-0678">Repressor</keyword>
<organism evidence="10">
    <name type="scientific">Brassica napus</name>
    <name type="common">Rape</name>
    <dbReference type="NCBI Taxonomy" id="3708"/>
    <lineage>
        <taxon>Eukaryota</taxon>
        <taxon>Viridiplantae</taxon>
        <taxon>Streptophyta</taxon>
        <taxon>Embryophyta</taxon>
        <taxon>Tracheophyta</taxon>
        <taxon>Spermatophyta</taxon>
        <taxon>Magnoliopsida</taxon>
        <taxon>eudicotyledons</taxon>
        <taxon>Gunneridae</taxon>
        <taxon>Pentapetalae</taxon>
        <taxon>rosids</taxon>
        <taxon>malvids</taxon>
        <taxon>Brassicales</taxon>
        <taxon>Brassicaceae</taxon>
        <taxon>Brassiceae</taxon>
        <taxon>Brassica</taxon>
    </lineage>
</organism>
<evidence type="ECO:0000259" key="9">
    <source>
        <dbReference type="PROSITE" id="PS51745"/>
    </source>
</evidence>
<dbReference type="GO" id="GO:0009734">
    <property type="term" value="P:auxin-activated signaling pathway"/>
    <property type="evidence" value="ECO:0007669"/>
    <property type="project" value="UniProtKB-UniRule"/>
</dbReference>
<dbReference type="InterPro" id="IPR003311">
    <property type="entry name" value="AUX_IAA"/>
</dbReference>
<protein>
    <recommendedName>
        <fullName evidence="8">Auxin-responsive protein</fullName>
    </recommendedName>
</protein>
<evidence type="ECO:0000256" key="6">
    <source>
        <dbReference type="ARBA" id="ARBA00023242"/>
    </source>
</evidence>
<sequence>MEICNSYSSSSVDSTKHSASESSVNLSLSLTFPSTSPQRSSSPYNSVFHLFCFCSVFFSSHCLFVCRATKQDWPPIKPRLRDTLKVRRRLLQRDYDTCLFVKVYMEGVPIGRKLDLSTFSGYESLLESLSQMFNTSIICGNHRDRKHHVLTYQDTDGDWMMVGDIPWEMFLETVRRLKITKPEGC</sequence>
<dbReference type="PANTHER" id="PTHR31734">
    <property type="entry name" value="AUXIN-RESPONSIVE PROTEIN IAA17"/>
    <property type="match status" value="1"/>
</dbReference>